<dbReference type="OrthoDB" id="1470350at2759"/>
<dbReference type="GO" id="GO:0004497">
    <property type="term" value="F:monooxygenase activity"/>
    <property type="evidence" value="ECO:0007669"/>
    <property type="project" value="InterPro"/>
</dbReference>
<organism evidence="2 4">
    <name type="scientific">Rotaria sordida</name>
    <dbReference type="NCBI Taxonomy" id="392033"/>
    <lineage>
        <taxon>Eukaryota</taxon>
        <taxon>Metazoa</taxon>
        <taxon>Spiralia</taxon>
        <taxon>Gnathifera</taxon>
        <taxon>Rotifera</taxon>
        <taxon>Eurotatoria</taxon>
        <taxon>Bdelloidea</taxon>
        <taxon>Philodinida</taxon>
        <taxon>Philodinidae</taxon>
        <taxon>Rotaria</taxon>
    </lineage>
</organism>
<gene>
    <name evidence="3" type="ORF">OTI717_LOCUS7759</name>
    <name evidence="2" type="ORF">RFH988_LOCUS12811</name>
</gene>
<protein>
    <recommendedName>
        <fullName evidence="5">Cytochrome P450</fullName>
    </recommendedName>
</protein>
<proteinExistence type="inferred from homology"/>
<name>A0A814EVR1_9BILA</name>
<comment type="caution">
    <text evidence="2">The sequence shown here is derived from an EMBL/GenBank/DDBJ whole genome shotgun (WGS) entry which is preliminary data.</text>
</comment>
<dbReference type="GO" id="GO:0020037">
    <property type="term" value="F:heme binding"/>
    <property type="evidence" value="ECO:0007669"/>
    <property type="project" value="InterPro"/>
</dbReference>
<dbReference type="InterPro" id="IPR001128">
    <property type="entry name" value="Cyt_P450"/>
</dbReference>
<dbReference type="InterPro" id="IPR036396">
    <property type="entry name" value="Cyt_P450_sf"/>
</dbReference>
<dbReference type="Pfam" id="PF00067">
    <property type="entry name" value="p450"/>
    <property type="match status" value="1"/>
</dbReference>
<dbReference type="Proteomes" id="UP000663882">
    <property type="component" value="Unassembled WGS sequence"/>
</dbReference>
<evidence type="ECO:0000256" key="1">
    <source>
        <dbReference type="ARBA" id="ARBA00010617"/>
    </source>
</evidence>
<evidence type="ECO:0000313" key="2">
    <source>
        <dbReference type="EMBL" id="CAF0974554.1"/>
    </source>
</evidence>
<dbReference type="GO" id="GO:0016705">
    <property type="term" value="F:oxidoreductase activity, acting on paired donors, with incorporation or reduction of molecular oxygen"/>
    <property type="evidence" value="ECO:0007669"/>
    <property type="project" value="InterPro"/>
</dbReference>
<evidence type="ECO:0008006" key="5">
    <source>
        <dbReference type="Google" id="ProtNLM"/>
    </source>
</evidence>
<dbReference type="EMBL" id="CAJNOO010000546">
    <property type="protein sequence ID" value="CAF0974554.1"/>
    <property type="molecule type" value="Genomic_DNA"/>
</dbReference>
<dbReference type="SUPFAM" id="SSF48264">
    <property type="entry name" value="Cytochrome P450"/>
    <property type="match status" value="1"/>
</dbReference>
<reference evidence="2" key="1">
    <citation type="submission" date="2021-02" db="EMBL/GenBank/DDBJ databases">
        <authorList>
            <person name="Nowell W R."/>
        </authorList>
    </citation>
    <scope>NUCLEOTIDE SEQUENCE</scope>
</reference>
<comment type="similarity">
    <text evidence="1">Belongs to the cytochrome P450 family.</text>
</comment>
<dbReference type="Proteomes" id="UP000663823">
    <property type="component" value="Unassembled WGS sequence"/>
</dbReference>
<sequence>MVSIIVATLFVFVIILTYIYLKRGYSPSLDDLSGIKSHIFFGNLINSGILTGKSTSRQVVLDYKRRFGDKFQYWFSSHRCLVFCGLEHAQIIFADRHTFEQSPLFFGNIDLICPSDIIILTSAKWKRHIRVLLPMLRRAKIIGHLETIVQCADRFIDQNFHPDQVHRDLVSSCQLFAMNVIGLIEFGCDFDMYADSLMKEAFYDITSYAM</sequence>
<evidence type="ECO:0000313" key="4">
    <source>
        <dbReference type="Proteomes" id="UP000663882"/>
    </source>
</evidence>
<accession>A0A814EVR1</accession>
<dbReference type="Gene3D" id="1.10.630.10">
    <property type="entry name" value="Cytochrome P450"/>
    <property type="match status" value="1"/>
</dbReference>
<dbReference type="AlphaFoldDB" id="A0A814EVR1"/>
<dbReference type="EMBL" id="CAJOAX010000593">
    <property type="protein sequence ID" value="CAF3620109.1"/>
    <property type="molecule type" value="Genomic_DNA"/>
</dbReference>
<evidence type="ECO:0000313" key="3">
    <source>
        <dbReference type="EMBL" id="CAF3620109.1"/>
    </source>
</evidence>
<dbReference type="GO" id="GO:0005506">
    <property type="term" value="F:iron ion binding"/>
    <property type="evidence" value="ECO:0007669"/>
    <property type="project" value="InterPro"/>
</dbReference>